<evidence type="ECO:0000256" key="1">
    <source>
        <dbReference type="SAM" id="MobiDB-lite"/>
    </source>
</evidence>
<accession>A0ABR4EYH1</accession>
<gene>
    <name evidence="2" type="ORF">FJTKL_05818</name>
</gene>
<proteinExistence type="predicted"/>
<sequence length="66" mass="7541">MRGVRLAWSRNRSISGANKKKEKKSRMQLQCLPFCASPPSQGRRCHKVFSCHAQDKQGPHPNQSTY</sequence>
<protein>
    <submittedName>
        <fullName evidence="2">Uncharacterized protein</fullName>
    </submittedName>
</protein>
<dbReference type="Proteomes" id="UP001600888">
    <property type="component" value="Unassembled WGS sequence"/>
</dbReference>
<keyword evidence="3" id="KW-1185">Reference proteome</keyword>
<evidence type="ECO:0000313" key="3">
    <source>
        <dbReference type="Proteomes" id="UP001600888"/>
    </source>
</evidence>
<dbReference type="EMBL" id="JBAWTH010000020">
    <property type="protein sequence ID" value="KAL2287336.1"/>
    <property type="molecule type" value="Genomic_DNA"/>
</dbReference>
<reference evidence="2 3" key="1">
    <citation type="submission" date="2024-03" db="EMBL/GenBank/DDBJ databases">
        <title>A high-quality draft genome sequence of Diaporthe vaccinii, a causative agent of upright dieback and viscid rot disease in cranberry plants.</title>
        <authorList>
            <person name="Sarrasin M."/>
            <person name="Lang B.F."/>
            <person name="Burger G."/>
        </authorList>
    </citation>
    <scope>NUCLEOTIDE SEQUENCE [LARGE SCALE GENOMIC DNA]</scope>
    <source>
        <strain evidence="2 3">IS7</strain>
    </source>
</reference>
<comment type="caution">
    <text evidence="2">The sequence shown here is derived from an EMBL/GenBank/DDBJ whole genome shotgun (WGS) entry which is preliminary data.</text>
</comment>
<name>A0ABR4EYH1_9PEZI</name>
<evidence type="ECO:0000313" key="2">
    <source>
        <dbReference type="EMBL" id="KAL2287336.1"/>
    </source>
</evidence>
<feature type="region of interest" description="Disordered" evidence="1">
    <location>
        <begin position="1"/>
        <end position="23"/>
    </location>
</feature>
<organism evidence="2 3">
    <name type="scientific">Diaporthe vaccinii</name>
    <dbReference type="NCBI Taxonomy" id="105482"/>
    <lineage>
        <taxon>Eukaryota</taxon>
        <taxon>Fungi</taxon>
        <taxon>Dikarya</taxon>
        <taxon>Ascomycota</taxon>
        <taxon>Pezizomycotina</taxon>
        <taxon>Sordariomycetes</taxon>
        <taxon>Sordariomycetidae</taxon>
        <taxon>Diaporthales</taxon>
        <taxon>Diaporthaceae</taxon>
        <taxon>Diaporthe</taxon>
        <taxon>Diaporthe eres species complex</taxon>
    </lineage>
</organism>